<comment type="caution">
    <text evidence="15">The sequence shown here is derived from an EMBL/GenBank/DDBJ whole genome shotgun (WGS) entry which is preliminary data.</text>
</comment>
<feature type="chain" id="PRO_5012880930" description="Aminopeptidase N" evidence="12">
    <location>
        <begin position="24"/>
        <end position="878"/>
    </location>
</feature>
<evidence type="ECO:0000256" key="9">
    <source>
        <dbReference type="ARBA" id="ARBA00022801"/>
    </source>
</evidence>
<keyword evidence="10" id="KW-0862">Zinc</keyword>
<dbReference type="GO" id="GO:0005737">
    <property type="term" value="C:cytoplasm"/>
    <property type="evidence" value="ECO:0007669"/>
    <property type="project" value="TreeGrafter"/>
</dbReference>
<dbReference type="SUPFAM" id="SSF55486">
    <property type="entry name" value="Metalloproteases ('zincins'), catalytic domain"/>
    <property type="match status" value="1"/>
</dbReference>
<dbReference type="InterPro" id="IPR042097">
    <property type="entry name" value="Aminopeptidase_N-like_N_sf"/>
</dbReference>
<dbReference type="GO" id="GO:0043171">
    <property type="term" value="P:peptide catabolic process"/>
    <property type="evidence" value="ECO:0007669"/>
    <property type="project" value="TreeGrafter"/>
</dbReference>
<dbReference type="Proteomes" id="UP000223913">
    <property type="component" value="Unassembled WGS sequence"/>
</dbReference>
<feature type="signal peptide" evidence="12">
    <location>
        <begin position="1"/>
        <end position="23"/>
    </location>
</feature>
<dbReference type="GO" id="GO:0016285">
    <property type="term" value="F:alanyl aminopeptidase activity"/>
    <property type="evidence" value="ECO:0007669"/>
    <property type="project" value="UniProtKB-EC"/>
</dbReference>
<name>A0A2D0N6B8_FLAN2</name>
<evidence type="ECO:0000256" key="12">
    <source>
        <dbReference type="SAM" id="SignalP"/>
    </source>
</evidence>
<dbReference type="PROSITE" id="PS51257">
    <property type="entry name" value="PROKAR_LIPOPROTEIN"/>
    <property type="match status" value="1"/>
</dbReference>
<dbReference type="InterPro" id="IPR014782">
    <property type="entry name" value="Peptidase_M1_dom"/>
</dbReference>
<dbReference type="InterPro" id="IPR045357">
    <property type="entry name" value="Aminopeptidase_N-like_N"/>
</dbReference>
<dbReference type="GO" id="GO:0016020">
    <property type="term" value="C:membrane"/>
    <property type="evidence" value="ECO:0007669"/>
    <property type="project" value="TreeGrafter"/>
</dbReference>
<dbReference type="Pfam" id="PF17900">
    <property type="entry name" value="Peptidase_M1_N"/>
    <property type="match status" value="1"/>
</dbReference>
<accession>A0A2D0N6B8</accession>
<keyword evidence="7" id="KW-0645">Protease</keyword>
<dbReference type="CDD" id="cd09603">
    <property type="entry name" value="M1_APN_like"/>
    <property type="match status" value="1"/>
</dbReference>
<feature type="domain" description="Aminopeptidase N-like N-terminal" evidence="14">
    <location>
        <begin position="79"/>
        <end position="264"/>
    </location>
</feature>
<gene>
    <name evidence="15" type="ORF">CRP01_23940</name>
</gene>
<organism evidence="15 16">
    <name type="scientific">Flavilitoribacter nigricans (strain ATCC 23147 / DSM 23189 / NBRC 102662 / NCIMB 1420 / SS-2)</name>
    <name type="common">Lewinella nigricans</name>
    <dbReference type="NCBI Taxonomy" id="1122177"/>
    <lineage>
        <taxon>Bacteria</taxon>
        <taxon>Pseudomonadati</taxon>
        <taxon>Bacteroidota</taxon>
        <taxon>Saprospiria</taxon>
        <taxon>Saprospirales</taxon>
        <taxon>Lewinellaceae</taxon>
        <taxon>Flavilitoribacter</taxon>
    </lineage>
</organism>
<keyword evidence="12" id="KW-0732">Signal</keyword>
<evidence type="ECO:0000256" key="2">
    <source>
        <dbReference type="ARBA" id="ARBA00001947"/>
    </source>
</evidence>
<evidence type="ECO:0000259" key="13">
    <source>
        <dbReference type="Pfam" id="PF01433"/>
    </source>
</evidence>
<dbReference type="Gene3D" id="1.25.10.10">
    <property type="entry name" value="Leucine-rich Repeat Variant"/>
    <property type="match status" value="1"/>
</dbReference>
<dbReference type="GO" id="GO:0070006">
    <property type="term" value="F:metalloaminopeptidase activity"/>
    <property type="evidence" value="ECO:0007669"/>
    <property type="project" value="TreeGrafter"/>
</dbReference>
<dbReference type="Pfam" id="PF01433">
    <property type="entry name" value="Peptidase_M1"/>
    <property type="match status" value="1"/>
</dbReference>
<evidence type="ECO:0000256" key="3">
    <source>
        <dbReference type="ARBA" id="ARBA00010136"/>
    </source>
</evidence>
<dbReference type="Pfam" id="PF13646">
    <property type="entry name" value="HEAT_2"/>
    <property type="match status" value="1"/>
</dbReference>
<dbReference type="PANTHER" id="PTHR11533">
    <property type="entry name" value="PROTEASE M1 ZINC METALLOPROTEASE"/>
    <property type="match status" value="1"/>
</dbReference>
<evidence type="ECO:0000256" key="1">
    <source>
        <dbReference type="ARBA" id="ARBA00000098"/>
    </source>
</evidence>
<dbReference type="RefSeq" id="WP_099152639.1">
    <property type="nucleotide sequence ID" value="NZ_PDUD01000028.1"/>
</dbReference>
<evidence type="ECO:0000256" key="6">
    <source>
        <dbReference type="ARBA" id="ARBA00022438"/>
    </source>
</evidence>
<keyword evidence="6 15" id="KW-0031">Aminopeptidase</keyword>
<evidence type="ECO:0000256" key="4">
    <source>
        <dbReference type="ARBA" id="ARBA00012564"/>
    </source>
</evidence>
<keyword evidence="11" id="KW-0482">Metalloprotease</keyword>
<keyword evidence="16" id="KW-1185">Reference proteome</keyword>
<dbReference type="SUPFAM" id="SSF63737">
    <property type="entry name" value="Leukotriene A4 hydrolase N-terminal domain"/>
    <property type="match status" value="1"/>
</dbReference>
<dbReference type="InterPro" id="IPR011989">
    <property type="entry name" value="ARM-like"/>
</dbReference>
<dbReference type="GO" id="GO:0005615">
    <property type="term" value="C:extracellular space"/>
    <property type="evidence" value="ECO:0007669"/>
    <property type="project" value="TreeGrafter"/>
</dbReference>
<evidence type="ECO:0000256" key="11">
    <source>
        <dbReference type="ARBA" id="ARBA00023049"/>
    </source>
</evidence>
<dbReference type="SUPFAM" id="SSF48371">
    <property type="entry name" value="ARM repeat"/>
    <property type="match status" value="1"/>
</dbReference>
<reference evidence="15 16" key="1">
    <citation type="submission" date="2017-10" db="EMBL/GenBank/DDBJ databases">
        <title>The draft genome sequence of Lewinella nigricans NBRC 102662.</title>
        <authorList>
            <person name="Wang K."/>
        </authorList>
    </citation>
    <scope>NUCLEOTIDE SEQUENCE [LARGE SCALE GENOMIC DNA]</scope>
    <source>
        <strain evidence="15 16">NBRC 102662</strain>
    </source>
</reference>
<protein>
    <recommendedName>
        <fullName evidence="5">Aminopeptidase N</fullName>
        <ecNumber evidence="4">3.4.11.2</ecNumber>
    </recommendedName>
</protein>
<dbReference type="PANTHER" id="PTHR11533:SF174">
    <property type="entry name" value="PUROMYCIN-SENSITIVE AMINOPEPTIDASE-RELATED"/>
    <property type="match status" value="1"/>
</dbReference>
<dbReference type="Gene3D" id="1.10.390.10">
    <property type="entry name" value="Neutral Protease Domain 2"/>
    <property type="match status" value="1"/>
</dbReference>
<dbReference type="Gene3D" id="2.60.40.1730">
    <property type="entry name" value="tricorn interacting facor f3 domain"/>
    <property type="match status" value="1"/>
</dbReference>
<keyword evidence="9" id="KW-0378">Hydrolase</keyword>
<evidence type="ECO:0000256" key="5">
    <source>
        <dbReference type="ARBA" id="ARBA00015611"/>
    </source>
</evidence>
<sequence length="878" mass="100543">MRFYFFFLSVALLLAGCGTQKVAQQEPQDQPEEYSEVTEYRELDTMTVSAPRAIEEPTEETYELPEYNPSHERSHDLLHTKLEVGFNWEEEQVMGKATLKLKPYFYATDKLVLDAKNFEFNSITYAGQSEPLKYEYDGQQVTIDLGKTLTRNDEYTLVIDYTATPRADGGSAAITSDKGLFFINPRGEEGDKPMQIWTQGETENNSRWFPTIDKPNERTTQEIYVTVDDRFVTLSNGLLESSTKNSDGTRTDYWKMDQPHAPYLFMLAVGEFAKVTESWNDIPVEYYVEPEFEEDAKAIFPYTPEMLSLFSDKLGVEFPWQKYAQIVVRDYVSGAMENTTASIFGEFMQRSARELIDEHQNEKVVAHELFHQWFGDYVTTESWANLTMNEGFANYSEYLWMEHKYGRDAADYHLAQEWSGYFGSAQGGVHPLIYFGYDDKEDMFDAHSYNKGGSVLHMLRNMVGDDAFFAALKKYLTENAYSDVEAHELRLAFEDVTGQDLNWFFNQWYFNQGHPVMTLNYDYDEAAGEASLTVEQTQSPENMPAIFELRTFVDVYKADGTSTRYPVHVTEREQTFTFPATERPALINFDPSRSLLAIRQDNKSDEELMFQFKHAPRFVDRFEAMQKLSGENMPEVKTMLNEALKDDFWVIRAMALQNLQPDENTIPIIRELAKNDERSDVRATAFAMLAEMGDEESLEIAKTAIEKDQSYSVVASALAMINELQPELALQYAQKLEDVSIPEIVEMVGDIYIAGGKAENLAFFEKNIEKLDGFSVINFMDSYQALAVNVGLETAKVVAGRLEVIAMDANQSQFKRFGATRAIVQMKQYYREQIGVADADEKAAIEAQISALDAQFQKIFSNENDPQLKSLYQRLQVP</sequence>
<dbReference type="GO" id="GO:0006508">
    <property type="term" value="P:proteolysis"/>
    <property type="evidence" value="ECO:0007669"/>
    <property type="project" value="UniProtKB-KW"/>
</dbReference>
<evidence type="ECO:0000256" key="8">
    <source>
        <dbReference type="ARBA" id="ARBA00022723"/>
    </source>
</evidence>
<dbReference type="InterPro" id="IPR050344">
    <property type="entry name" value="Peptidase_M1_aminopeptidases"/>
</dbReference>
<comment type="catalytic activity">
    <reaction evidence="1">
        <text>Release of an N-terminal amino acid, Xaa-|-Yaa- from a peptide, amide or arylamide. Xaa is preferably Ala, but may be most amino acids including Pro (slow action). When a terminal hydrophobic residue is followed by a prolyl residue, the two may be released as an intact Xaa-Pro dipeptide.</text>
        <dbReference type="EC" id="3.4.11.2"/>
    </reaction>
</comment>
<comment type="similarity">
    <text evidence="3">Belongs to the peptidase M1 family.</text>
</comment>
<dbReference type="GO" id="GO:0008270">
    <property type="term" value="F:zinc ion binding"/>
    <property type="evidence" value="ECO:0007669"/>
    <property type="project" value="InterPro"/>
</dbReference>
<dbReference type="PRINTS" id="PR00756">
    <property type="entry name" value="ALADIPTASE"/>
</dbReference>
<evidence type="ECO:0000256" key="7">
    <source>
        <dbReference type="ARBA" id="ARBA00022670"/>
    </source>
</evidence>
<dbReference type="InterPro" id="IPR016024">
    <property type="entry name" value="ARM-type_fold"/>
</dbReference>
<comment type="cofactor">
    <cofactor evidence="2">
        <name>Zn(2+)</name>
        <dbReference type="ChEBI" id="CHEBI:29105"/>
    </cofactor>
</comment>
<dbReference type="GO" id="GO:0042277">
    <property type="term" value="F:peptide binding"/>
    <property type="evidence" value="ECO:0007669"/>
    <property type="project" value="TreeGrafter"/>
</dbReference>
<keyword evidence="8" id="KW-0479">Metal-binding</keyword>
<evidence type="ECO:0000256" key="10">
    <source>
        <dbReference type="ARBA" id="ARBA00022833"/>
    </source>
</evidence>
<proteinExistence type="inferred from homology"/>
<dbReference type="EC" id="3.4.11.2" evidence="4"/>
<evidence type="ECO:0000313" key="16">
    <source>
        <dbReference type="Proteomes" id="UP000223913"/>
    </source>
</evidence>
<dbReference type="InterPro" id="IPR027268">
    <property type="entry name" value="Peptidase_M4/M1_CTD_sf"/>
</dbReference>
<feature type="domain" description="Peptidase M1 membrane alanine aminopeptidase" evidence="13">
    <location>
        <begin position="303"/>
        <end position="508"/>
    </location>
</feature>
<evidence type="ECO:0000313" key="15">
    <source>
        <dbReference type="EMBL" id="PHN03926.1"/>
    </source>
</evidence>
<dbReference type="OrthoDB" id="100605at2"/>
<dbReference type="InterPro" id="IPR001930">
    <property type="entry name" value="Peptidase_M1"/>
</dbReference>
<dbReference type="AlphaFoldDB" id="A0A2D0N6B8"/>
<dbReference type="EMBL" id="PDUD01000028">
    <property type="protein sequence ID" value="PHN03926.1"/>
    <property type="molecule type" value="Genomic_DNA"/>
</dbReference>
<evidence type="ECO:0000259" key="14">
    <source>
        <dbReference type="Pfam" id="PF17900"/>
    </source>
</evidence>